<dbReference type="Gene3D" id="1.20.1640.10">
    <property type="entry name" value="Multidrug efflux transporter AcrB transmembrane domain"/>
    <property type="match status" value="1"/>
</dbReference>
<dbReference type="PANTHER" id="PTHR33406">
    <property type="entry name" value="MEMBRANE PROTEIN MJ1562-RELATED"/>
    <property type="match status" value="1"/>
</dbReference>
<evidence type="ECO:0000259" key="8">
    <source>
        <dbReference type="PROSITE" id="PS50156"/>
    </source>
</evidence>
<sequence length="268" mass="29122">VLMAIGIADGIHVLSRYREEARATDDKQTAILRTMTSMQRPVVMTSLTTAAGFLSLLNAYMIPQRMFGLFTSVGILFAMILSLVLIPAILRLVKVPTVASKDAKRRSPISSGLGAIVRRVIRYRWFVLAGTVAVAAVFAGGISTIHIETSQRAYLGEDHPAVESLDRMDELFSGGDQIIIEIDTGVADGLKDPTILEEMAALEGFLAERGVNKTISLVGIVREMNQRFNADDPTFYAIPDDPRMVAQLLLLFTFQGGTLGSLALGDYS</sequence>
<keyword evidence="3" id="KW-1003">Cell membrane</keyword>
<evidence type="ECO:0000256" key="2">
    <source>
        <dbReference type="ARBA" id="ARBA00010157"/>
    </source>
</evidence>
<evidence type="ECO:0000256" key="7">
    <source>
        <dbReference type="SAM" id="Phobius"/>
    </source>
</evidence>
<reference evidence="9" key="1">
    <citation type="journal article" date="2014" name="Front. Microbiol.">
        <title>High frequency of phylogenetically diverse reductive dehalogenase-homologous genes in deep subseafloor sedimentary metagenomes.</title>
        <authorList>
            <person name="Kawai M."/>
            <person name="Futagami T."/>
            <person name="Toyoda A."/>
            <person name="Takaki Y."/>
            <person name="Nishi S."/>
            <person name="Hori S."/>
            <person name="Arai W."/>
            <person name="Tsubouchi T."/>
            <person name="Morono Y."/>
            <person name="Uchiyama I."/>
            <person name="Ito T."/>
            <person name="Fujiyama A."/>
            <person name="Inagaki F."/>
            <person name="Takami H."/>
        </authorList>
    </citation>
    <scope>NUCLEOTIDE SEQUENCE</scope>
    <source>
        <strain evidence="9">Expedition CK06-06</strain>
    </source>
</reference>
<feature type="non-terminal residue" evidence="9">
    <location>
        <position position="268"/>
    </location>
</feature>
<dbReference type="PROSITE" id="PS50156">
    <property type="entry name" value="SSD"/>
    <property type="match status" value="1"/>
</dbReference>
<dbReference type="InterPro" id="IPR000731">
    <property type="entry name" value="SSD"/>
</dbReference>
<feature type="transmembrane region" description="Helical" evidence="7">
    <location>
        <begin position="67"/>
        <end position="90"/>
    </location>
</feature>
<feature type="domain" description="SSD" evidence="8">
    <location>
        <begin position="1"/>
        <end position="92"/>
    </location>
</feature>
<comment type="similarity">
    <text evidence="2">Belongs to the resistance-nodulation-cell division (RND) (TC 2.A.6) family. MmpL subfamily.</text>
</comment>
<feature type="transmembrane region" description="Helical" evidence="7">
    <location>
        <begin position="125"/>
        <end position="147"/>
    </location>
</feature>
<dbReference type="AlphaFoldDB" id="X0UPL9"/>
<evidence type="ECO:0000256" key="5">
    <source>
        <dbReference type="ARBA" id="ARBA00022989"/>
    </source>
</evidence>
<feature type="non-terminal residue" evidence="9">
    <location>
        <position position="1"/>
    </location>
</feature>
<feature type="transmembrane region" description="Helical" evidence="7">
    <location>
        <begin position="42"/>
        <end position="61"/>
    </location>
</feature>
<organism evidence="9">
    <name type="scientific">marine sediment metagenome</name>
    <dbReference type="NCBI Taxonomy" id="412755"/>
    <lineage>
        <taxon>unclassified sequences</taxon>
        <taxon>metagenomes</taxon>
        <taxon>ecological metagenomes</taxon>
    </lineage>
</organism>
<dbReference type="EMBL" id="BARS01024415">
    <property type="protein sequence ID" value="GAG07610.1"/>
    <property type="molecule type" value="Genomic_DNA"/>
</dbReference>
<keyword evidence="4 7" id="KW-0812">Transmembrane</keyword>
<keyword evidence="6 7" id="KW-0472">Membrane</keyword>
<proteinExistence type="inferred from homology"/>
<evidence type="ECO:0000313" key="9">
    <source>
        <dbReference type="EMBL" id="GAG07610.1"/>
    </source>
</evidence>
<accession>X0UPL9</accession>
<dbReference type="InterPro" id="IPR050545">
    <property type="entry name" value="Mycobact_MmpL"/>
</dbReference>
<dbReference type="GO" id="GO:0005886">
    <property type="term" value="C:plasma membrane"/>
    <property type="evidence" value="ECO:0007669"/>
    <property type="project" value="UniProtKB-SubCell"/>
</dbReference>
<comment type="caution">
    <text evidence="9">The sequence shown here is derived from an EMBL/GenBank/DDBJ whole genome shotgun (WGS) entry which is preliminary data.</text>
</comment>
<comment type="subcellular location">
    <subcellularLocation>
        <location evidence="1">Cell membrane</location>
        <topology evidence="1">Multi-pass membrane protein</topology>
    </subcellularLocation>
</comment>
<name>X0UPL9_9ZZZZ</name>
<gene>
    <name evidence="9" type="ORF">S01H1_38759</name>
</gene>
<dbReference type="PANTHER" id="PTHR33406:SF6">
    <property type="entry name" value="MEMBRANE PROTEIN YDGH-RELATED"/>
    <property type="match status" value="1"/>
</dbReference>
<dbReference type="InterPro" id="IPR004869">
    <property type="entry name" value="MMPL_dom"/>
</dbReference>
<dbReference type="Pfam" id="PF03176">
    <property type="entry name" value="MMPL"/>
    <property type="match status" value="1"/>
</dbReference>
<protein>
    <recommendedName>
        <fullName evidence="8">SSD domain-containing protein</fullName>
    </recommendedName>
</protein>
<evidence type="ECO:0000256" key="6">
    <source>
        <dbReference type="ARBA" id="ARBA00023136"/>
    </source>
</evidence>
<evidence type="ECO:0000256" key="1">
    <source>
        <dbReference type="ARBA" id="ARBA00004651"/>
    </source>
</evidence>
<evidence type="ECO:0000256" key="3">
    <source>
        <dbReference type="ARBA" id="ARBA00022475"/>
    </source>
</evidence>
<dbReference type="SUPFAM" id="SSF82866">
    <property type="entry name" value="Multidrug efflux transporter AcrB transmembrane domain"/>
    <property type="match status" value="1"/>
</dbReference>
<keyword evidence="5 7" id="KW-1133">Transmembrane helix</keyword>
<evidence type="ECO:0000256" key="4">
    <source>
        <dbReference type="ARBA" id="ARBA00022692"/>
    </source>
</evidence>